<organism evidence="1">
    <name type="scientific">Anguilla anguilla</name>
    <name type="common">European freshwater eel</name>
    <name type="synonym">Muraena anguilla</name>
    <dbReference type="NCBI Taxonomy" id="7936"/>
    <lineage>
        <taxon>Eukaryota</taxon>
        <taxon>Metazoa</taxon>
        <taxon>Chordata</taxon>
        <taxon>Craniata</taxon>
        <taxon>Vertebrata</taxon>
        <taxon>Euteleostomi</taxon>
        <taxon>Actinopterygii</taxon>
        <taxon>Neopterygii</taxon>
        <taxon>Teleostei</taxon>
        <taxon>Anguilliformes</taxon>
        <taxon>Anguillidae</taxon>
        <taxon>Anguilla</taxon>
    </lineage>
</organism>
<proteinExistence type="predicted"/>
<sequence>MCSKFGTKTFFLTWVRIPQFSICNPDRLTNIHSQLLFIHFNFTMYKLQHFLHWSIFAKTYPRY</sequence>
<evidence type="ECO:0000313" key="1">
    <source>
        <dbReference type="EMBL" id="JAH96035.1"/>
    </source>
</evidence>
<dbReference type="EMBL" id="GBXM01012542">
    <property type="protein sequence ID" value="JAH96035.1"/>
    <property type="molecule type" value="Transcribed_RNA"/>
</dbReference>
<reference evidence="1" key="2">
    <citation type="journal article" date="2015" name="Fish Shellfish Immunol.">
        <title>Early steps in the European eel (Anguilla anguilla)-Vibrio vulnificus interaction in the gills: Role of the RtxA13 toxin.</title>
        <authorList>
            <person name="Callol A."/>
            <person name="Pajuelo D."/>
            <person name="Ebbesson L."/>
            <person name="Teles M."/>
            <person name="MacKenzie S."/>
            <person name="Amaro C."/>
        </authorList>
    </citation>
    <scope>NUCLEOTIDE SEQUENCE</scope>
</reference>
<reference evidence="1" key="1">
    <citation type="submission" date="2014-11" db="EMBL/GenBank/DDBJ databases">
        <authorList>
            <person name="Amaro Gonzalez C."/>
        </authorList>
    </citation>
    <scope>NUCLEOTIDE SEQUENCE</scope>
</reference>
<dbReference type="AlphaFoldDB" id="A0A0E9X2B1"/>
<protein>
    <submittedName>
        <fullName evidence="1">Uncharacterized protein</fullName>
    </submittedName>
</protein>
<accession>A0A0E9X2B1</accession>
<name>A0A0E9X2B1_ANGAN</name>